<dbReference type="Proteomes" id="UP000663868">
    <property type="component" value="Unassembled WGS sequence"/>
</dbReference>
<accession>A0A815JTH6</accession>
<feature type="transmembrane region" description="Helical" evidence="1">
    <location>
        <begin position="58"/>
        <end position="82"/>
    </location>
</feature>
<dbReference type="EMBL" id="CAJNOE010001056">
    <property type="protein sequence ID" value="CAF1380918.1"/>
    <property type="molecule type" value="Genomic_DNA"/>
</dbReference>
<evidence type="ECO:0000313" key="3">
    <source>
        <dbReference type="EMBL" id="CAF4047792.1"/>
    </source>
</evidence>
<sequence length="202" mass="22677">MINNFANPKSISVPSVHTGCCKTEFDSTYQNDLNGVISQNEFQESINRINRRISSTKFIVMFVLVFGFCIIGTIASFVVGLITSGDFIFIGVAIALFLFGLTFTFVGCFIVQRRSAERIRKAIAQESRKYSTRSPILCRWRLKTTTEDDEEYGNQHSHQLVIDISRSINSELITTESPSWIVGHHDNNAPPPYSSLSMGFCS</sequence>
<comment type="caution">
    <text evidence="2">The sequence shown here is derived from an EMBL/GenBank/DDBJ whole genome shotgun (WGS) entry which is preliminary data.</text>
</comment>
<name>A0A815JTH6_9BILA</name>
<organism evidence="2 4">
    <name type="scientific">Adineta steineri</name>
    <dbReference type="NCBI Taxonomy" id="433720"/>
    <lineage>
        <taxon>Eukaryota</taxon>
        <taxon>Metazoa</taxon>
        <taxon>Spiralia</taxon>
        <taxon>Gnathifera</taxon>
        <taxon>Rotifera</taxon>
        <taxon>Eurotatoria</taxon>
        <taxon>Bdelloidea</taxon>
        <taxon>Adinetida</taxon>
        <taxon>Adinetidae</taxon>
        <taxon>Adineta</taxon>
    </lineage>
</organism>
<evidence type="ECO:0000256" key="1">
    <source>
        <dbReference type="SAM" id="Phobius"/>
    </source>
</evidence>
<dbReference type="AlphaFoldDB" id="A0A815JTH6"/>
<keyword evidence="1" id="KW-1133">Transmembrane helix</keyword>
<proteinExistence type="predicted"/>
<gene>
    <name evidence="2" type="ORF">IZO911_LOCUS38408</name>
    <name evidence="3" type="ORF">KXQ929_LOCUS31330</name>
</gene>
<reference evidence="2" key="1">
    <citation type="submission" date="2021-02" db="EMBL/GenBank/DDBJ databases">
        <authorList>
            <person name="Nowell W R."/>
        </authorList>
    </citation>
    <scope>NUCLEOTIDE SEQUENCE</scope>
</reference>
<dbReference type="EMBL" id="CAJOBB010003570">
    <property type="protein sequence ID" value="CAF4047792.1"/>
    <property type="molecule type" value="Genomic_DNA"/>
</dbReference>
<dbReference type="Proteomes" id="UP000663860">
    <property type="component" value="Unassembled WGS sequence"/>
</dbReference>
<evidence type="ECO:0000313" key="4">
    <source>
        <dbReference type="Proteomes" id="UP000663860"/>
    </source>
</evidence>
<keyword evidence="1" id="KW-0472">Membrane</keyword>
<protein>
    <submittedName>
        <fullName evidence="2">Uncharacterized protein</fullName>
    </submittedName>
</protein>
<evidence type="ECO:0000313" key="2">
    <source>
        <dbReference type="EMBL" id="CAF1380918.1"/>
    </source>
</evidence>
<keyword evidence="1" id="KW-0812">Transmembrane</keyword>
<feature type="transmembrane region" description="Helical" evidence="1">
    <location>
        <begin position="88"/>
        <end position="111"/>
    </location>
</feature>